<evidence type="ECO:0000256" key="12">
    <source>
        <dbReference type="ARBA" id="ARBA00056675"/>
    </source>
</evidence>
<evidence type="ECO:0000256" key="6">
    <source>
        <dbReference type="ARBA" id="ARBA00022729"/>
    </source>
</evidence>
<dbReference type="Pfam" id="PF00688">
    <property type="entry name" value="TGFb_propeptide"/>
    <property type="match status" value="1"/>
</dbReference>
<dbReference type="PROSITE" id="PS00250">
    <property type="entry name" value="TGF_BETA_1"/>
    <property type="match status" value="1"/>
</dbReference>
<evidence type="ECO:0000313" key="17">
    <source>
        <dbReference type="EMBL" id="GCB71929.1"/>
    </source>
</evidence>
<dbReference type="PANTHER" id="PTHR11848">
    <property type="entry name" value="TGF-BETA FAMILY"/>
    <property type="match status" value="1"/>
</dbReference>
<dbReference type="InterPro" id="IPR000491">
    <property type="entry name" value="Inhibin_betaA"/>
</dbReference>
<keyword evidence="8" id="KW-1015">Disulfide bond</keyword>
<comment type="subcellular location">
    <subcellularLocation>
        <location evidence="1">Secreted</location>
    </subcellularLocation>
</comment>
<dbReference type="EMBL" id="BFAA01003551">
    <property type="protein sequence ID" value="GCB71929.1"/>
    <property type="molecule type" value="Genomic_DNA"/>
</dbReference>
<evidence type="ECO:0000256" key="5">
    <source>
        <dbReference type="ARBA" id="ARBA00022702"/>
    </source>
</evidence>
<dbReference type="GO" id="GO:0005615">
    <property type="term" value="C:extracellular space"/>
    <property type="evidence" value="ECO:0007669"/>
    <property type="project" value="TreeGrafter"/>
</dbReference>
<evidence type="ECO:0000256" key="4">
    <source>
        <dbReference type="ARBA" id="ARBA00022525"/>
    </source>
</evidence>
<dbReference type="Proteomes" id="UP000288216">
    <property type="component" value="Unassembled WGS sequence"/>
</dbReference>
<dbReference type="AlphaFoldDB" id="A0A401PFQ2"/>
<name>A0A401PFQ2_SCYTO</name>
<dbReference type="InterPro" id="IPR017948">
    <property type="entry name" value="TGFb_CS"/>
</dbReference>
<feature type="signal peptide" evidence="15">
    <location>
        <begin position="1"/>
        <end position="18"/>
    </location>
</feature>
<keyword evidence="7 14" id="KW-0339">Growth factor</keyword>
<comment type="subunit">
    <text evidence="13">Dimeric, linked by one or more disulfide bonds. Inhibin A is a dimer of alpha/INHA and beta-A/INHBA. Activin A is a homodimer of beta-A/INHBA. Activin AB is a dimer of beta-A/INHBA and beta-B/INHBB. Interacts with FST and FSTL3; these interactions prevent activin A interaction to its type II receptor. Activin A interacts with ACVR2A. Activin A interacts with BMPR2. Inhibin A interacts with ACVR1; this interaction creates a non-signaling complex (NSC) that inhibits ACVR1-mediated BMP signaling. Inhibin A interacts with ACVR2A.</text>
</comment>
<protein>
    <recommendedName>
        <fullName evidence="3">Inhibin beta A chain</fullName>
    </recommendedName>
    <alternativeName>
        <fullName evidence="10">Activin beta-A chain</fullName>
    </alternativeName>
</protein>
<comment type="function">
    <text evidence="12">Inhibin A is a dimer of alpha/INHA and beta-A/INHBA that functions as a feedback regulator in the hypothalamic-pituitary-gonadal (HPG) axis. Inhibits the secretion of FSH from the anterior pituitary gland by acting on pituitary gonadotrope cells. Antagonizes activin A by binding to the proteoglycan, betaglycan, and forming a stable complex with and, thereby, sequestering type II activin receptors while excluding type I receptor.</text>
</comment>
<keyword evidence="6 15" id="KW-0732">Signal</keyword>
<dbReference type="InterPro" id="IPR001111">
    <property type="entry name" value="TGF-b_propeptide"/>
</dbReference>
<dbReference type="PRINTS" id="PR00670">
    <property type="entry name" value="INHIBINBA"/>
</dbReference>
<evidence type="ECO:0000259" key="16">
    <source>
        <dbReference type="PROSITE" id="PS51362"/>
    </source>
</evidence>
<comment type="similarity">
    <text evidence="2 14">Belongs to the TGF-beta family.</text>
</comment>
<dbReference type="SMART" id="SM00204">
    <property type="entry name" value="TGFB"/>
    <property type="match status" value="1"/>
</dbReference>
<dbReference type="STRING" id="75743.A0A401PFQ2"/>
<dbReference type="Pfam" id="PF00019">
    <property type="entry name" value="TGF_beta"/>
    <property type="match status" value="1"/>
</dbReference>
<dbReference type="OrthoDB" id="6516235at2759"/>
<dbReference type="GO" id="GO:0008083">
    <property type="term" value="F:growth factor activity"/>
    <property type="evidence" value="ECO:0007669"/>
    <property type="project" value="UniProtKB-KW"/>
</dbReference>
<reference evidence="17 18" key="1">
    <citation type="journal article" date="2018" name="Nat. Ecol. Evol.">
        <title>Shark genomes provide insights into elasmobranch evolution and the origin of vertebrates.</title>
        <authorList>
            <person name="Hara Y"/>
            <person name="Yamaguchi K"/>
            <person name="Onimaru K"/>
            <person name="Kadota M"/>
            <person name="Koyanagi M"/>
            <person name="Keeley SD"/>
            <person name="Tatsumi K"/>
            <person name="Tanaka K"/>
            <person name="Motone F"/>
            <person name="Kageyama Y"/>
            <person name="Nozu R"/>
            <person name="Adachi N"/>
            <person name="Nishimura O"/>
            <person name="Nakagawa R"/>
            <person name="Tanegashima C"/>
            <person name="Kiyatake I"/>
            <person name="Matsumoto R"/>
            <person name="Murakumo K"/>
            <person name="Nishida K"/>
            <person name="Terakita A"/>
            <person name="Kuratani S"/>
            <person name="Sato K"/>
            <person name="Hyodo S Kuraku.S."/>
        </authorList>
    </citation>
    <scope>NUCLEOTIDE SEQUENCE [LARGE SCALE GENOMIC DNA]</scope>
</reference>
<dbReference type="InterPro" id="IPR029034">
    <property type="entry name" value="Cystine-knot_cytokine"/>
</dbReference>
<evidence type="ECO:0000256" key="10">
    <source>
        <dbReference type="ARBA" id="ARBA00032434"/>
    </source>
</evidence>
<dbReference type="InterPro" id="IPR015615">
    <property type="entry name" value="TGF-beta-rel"/>
</dbReference>
<evidence type="ECO:0000256" key="7">
    <source>
        <dbReference type="ARBA" id="ARBA00023030"/>
    </source>
</evidence>
<feature type="chain" id="PRO_5019436587" description="Inhibin beta A chain" evidence="15">
    <location>
        <begin position="19"/>
        <end position="383"/>
    </location>
</feature>
<evidence type="ECO:0000256" key="3">
    <source>
        <dbReference type="ARBA" id="ARBA00014111"/>
    </source>
</evidence>
<dbReference type="GO" id="GO:0005125">
    <property type="term" value="F:cytokine activity"/>
    <property type="evidence" value="ECO:0007669"/>
    <property type="project" value="TreeGrafter"/>
</dbReference>
<evidence type="ECO:0000256" key="13">
    <source>
        <dbReference type="ARBA" id="ARBA00064700"/>
    </source>
</evidence>
<dbReference type="GO" id="GO:0005179">
    <property type="term" value="F:hormone activity"/>
    <property type="evidence" value="ECO:0007669"/>
    <property type="project" value="UniProtKB-KW"/>
</dbReference>
<keyword evidence="9" id="KW-0325">Glycoprotein</keyword>
<evidence type="ECO:0000256" key="8">
    <source>
        <dbReference type="ARBA" id="ARBA00023157"/>
    </source>
</evidence>
<evidence type="ECO:0000313" key="18">
    <source>
        <dbReference type="Proteomes" id="UP000288216"/>
    </source>
</evidence>
<feature type="domain" description="TGF-beta family profile" evidence="16">
    <location>
        <begin position="264"/>
        <end position="383"/>
    </location>
</feature>
<dbReference type="Gene3D" id="2.60.120.970">
    <property type="match status" value="1"/>
</dbReference>
<comment type="caution">
    <text evidence="17">The sequence shown here is derived from an EMBL/GenBank/DDBJ whole genome shotgun (WGS) entry which is preliminary data.</text>
</comment>
<dbReference type="SUPFAM" id="SSF57501">
    <property type="entry name" value="Cystine-knot cytokines"/>
    <property type="match status" value="1"/>
</dbReference>
<keyword evidence="4" id="KW-0964">Secreted</keyword>
<accession>A0A401PFQ2</accession>
<organism evidence="17 18">
    <name type="scientific">Scyliorhinus torazame</name>
    <name type="common">Cloudy catshark</name>
    <name type="synonym">Catulus torazame</name>
    <dbReference type="NCBI Taxonomy" id="75743"/>
    <lineage>
        <taxon>Eukaryota</taxon>
        <taxon>Metazoa</taxon>
        <taxon>Chordata</taxon>
        <taxon>Craniata</taxon>
        <taxon>Vertebrata</taxon>
        <taxon>Chondrichthyes</taxon>
        <taxon>Elasmobranchii</taxon>
        <taxon>Galeomorphii</taxon>
        <taxon>Galeoidea</taxon>
        <taxon>Carcharhiniformes</taxon>
        <taxon>Scyliorhinidae</taxon>
        <taxon>Scyliorhinus</taxon>
    </lineage>
</organism>
<sequence>MSVHLLGGIFLLLGGVWTRASPTLPSPEEGPASDCPSCSLPKLQAEVAGFDSQLVEAVKRHILNMLHLKSRPNITHPVPKAALLNALKKLHVGRVREDGRVEIEEHSSSKSALNEPEQASEIISFAEAGPARDIVHFQIAKEEDGDLSLVDQANIWLYLKVSNKSNRSRSEVTIRLYQEGDGSQAISQKRVDIKRSGWHTLPVSRTVQATLATQERSLLLKVSCERCQETGVSPVLVEPAEKDASHQPFLMLLVRHSDAHTHRIRKRGLECDGKVSICCRKQFYVNFRDIGWSDWIIAPPGYYGNYCEGECPSHIAGTSGSSLSFHSAVINHYRIRGYSPFNNIKSCCVPTKLRAMSMLYYDDEHNIVKKDIQNMIVEECGCS</sequence>
<dbReference type="InterPro" id="IPR001839">
    <property type="entry name" value="TGF-b_C"/>
</dbReference>
<keyword evidence="18" id="KW-1185">Reference proteome</keyword>
<evidence type="ECO:0000256" key="11">
    <source>
        <dbReference type="ARBA" id="ARBA00053188"/>
    </source>
</evidence>
<evidence type="ECO:0000256" key="1">
    <source>
        <dbReference type="ARBA" id="ARBA00004613"/>
    </source>
</evidence>
<dbReference type="OMA" id="HACCKRQ"/>
<dbReference type="PANTHER" id="PTHR11848:SF133">
    <property type="entry name" value="INHIBIN BETA A CHAIN"/>
    <property type="match status" value="1"/>
</dbReference>
<keyword evidence="5" id="KW-0372">Hormone</keyword>
<evidence type="ECO:0000256" key="14">
    <source>
        <dbReference type="RuleBase" id="RU000354"/>
    </source>
</evidence>
<comment type="function">
    <text evidence="11">Inhibins/activins are involved in regulating a number of diverse functions such as hypothalamic and pituitary hormone secretion, gonadal hormone secretion, germ cell development and maturation, erythroid differentiation, insulin secretion, nerve cell survival, embryonic axial development or bone growth, depending on their subunit composition.</text>
</comment>
<evidence type="ECO:0000256" key="9">
    <source>
        <dbReference type="ARBA" id="ARBA00023180"/>
    </source>
</evidence>
<evidence type="ECO:0000256" key="2">
    <source>
        <dbReference type="ARBA" id="ARBA00006656"/>
    </source>
</evidence>
<dbReference type="FunFam" id="2.10.90.10:FF:000005">
    <property type="entry name" value="Inhibin beta A chain"/>
    <property type="match status" value="1"/>
</dbReference>
<proteinExistence type="inferred from homology"/>
<evidence type="ECO:0000256" key="15">
    <source>
        <dbReference type="SAM" id="SignalP"/>
    </source>
</evidence>
<dbReference type="Gene3D" id="2.10.90.10">
    <property type="entry name" value="Cystine-knot cytokines"/>
    <property type="match status" value="1"/>
</dbReference>
<dbReference type="CDD" id="cd19404">
    <property type="entry name" value="TGF_beta_INHBA"/>
    <property type="match status" value="1"/>
</dbReference>
<gene>
    <name evidence="17" type="ORF">scyTo_0008975</name>
</gene>
<dbReference type="PROSITE" id="PS51362">
    <property type="entry name" value="TGF_BETA_2"/>
    <property type="match status" value="1"/>
</dbReference>